<sequence>MTMENQILLDIRPVLDSGLVTEIFSQNSPPTSENFSLETEVINNAFEEGLLSSQDNHLCTVNVGETLLDHFKYPLTIENQNTIVKVEVQPHGSNICDDEDPEKYKELNLPEEAEHMHLPYVPSNGLHFLSSVAMQHKNCSVPTSNIFSPEGTVDQNVRMLPVFRSFIPPLAESPSDICGLPQTSASVYDDIAEVREAVSNIIENHQDRAILQSSNVDKSGCKLLTLHSVPEESRGSHRNDPKPVVICQLEGGTQILCINSCGTQERKPVHLIPEYHDQHNYLQSDVDNPVTSVPGQFLPIPGEPVLNEQEVKKLYPLKLLSTRHTLFLSLKQG</sequence>
<protein>
    <submittedName>
        <fullName evidence="1">Uncharacterized protein</fullName>
    </submittedName>
</protein>
<reference evidence="1" key="1">
    <citation type="submission" date="2025-08" db="UniProtKB">
        <authorList>
            <consortium name="Ensembl"/>
        </authorList>
    </citation>
    <scope>IDENTIFICATION</scope>
</reference>
<dbReference type="AlphaFoldDB" id="A0A8C3PL07"/>
<proteinExistence type="predicted"/>
<keyword evidence="2" id="KW-1185">Reference proteome</keyword>
<reference evidence="1" key="2">
    <citation type="submission" date="2025-09" db="UniProtKB">
        <authorList>
            <consortium name="Ensembl"/>
        </authorList>
    </citation>
    <scope>IDENTIFICATION</scope>
</reference>
<evidence type="ECO:0000313" key="1">
    <source>
        <dbReference type="Ensembl" id="ENSCPGP00000010102.1"/>
    </source>
</evidence>
<dbReference type="Proteomes" id="UP000694419">
    <property type="component" value="Unplaced"/>
</dbReference>
<accession>A0A8C3PL07</accession>
<dbReference type="Ensembl" id="ENSCPGT00000011091.1">
    <property type="protein sequence ID" value="ENSCPGP00000010102.1"/>
    <property type="gene ID" value="ENSCPGG00000007188.1"/>
</dbReference>
<organism evidence="1 2">
    <name type="scientific">Calidris pygmaea</name>
    <name type="common">Spoon-billed sandpiper</name>
    <dbReference type="NCBI Taxonomy" id="425635"/>
    <lineage>
        <taxon>Eukaryota</taxon>
        <taxon>Metazoa</taxon>
        <taxon>Chordata</taxon>
        <taxon>Craniata</taxon>
        <taxon>Vertebrata</taxon>
        <taxon>Euteleostomi</taxon>
        <taxon>Archelosauria</taxon>
        <taxon>Archosauria</taxon>
        <taxon>Dinosauria</taxon>
        <taxon>Saurischia</taxon>
        <taxon>Theropoda</taxon>
        <taxon>Coelurosauria</taxon>
        <taxon>Aves</taxon>
        <taxon>Neognathae</taxon>
        <taxon>Neoaves</taxon>
        <taxon>Charadriiformes</taxon>
        <taxon>Scolopacidae</taxon>
        <taxon>Calidris</taxon>
    </lineage>
</organism>
<name>A0A8C3PL07_9CHAR</name>
<evidence type="ECO:0000313" key="2">
    <source>
        <dbReference type="Proteomes" id="UP000694419"/>
    </source>
</evidence>